<comment type="similarity">
    <text evidence="4">Belongs to the CDIP1/LITAF family.</text>
</comment>
<feature type="non-terminal residue" evidence="11">
    <location>
        <position position="173"/>
    </location>
</feature>
<dbReference type="Pfam" id="PF10601">
    <property type="entry name" value="zf-LITAF-like"/>
    <property type="match status" value="1"/>
</dbReference>
<organism evidence="11 12">
    <name type="scientific">Iphiclides podalirius</name>
    <name type="common">scarce swallowtail</name>
    <dbReference type="NCBI Taxonomy" id="110791"/>
    <lineage>
        <taxon>Eukaryota</taxon>
        <taxon>Metazoa</taxon>
        <taxon>Ecdysozoa</taxon>
        <taxon>Arthropoda</taxon>
        <taxon>Hexapoda</taxon>
        <taxon>Insecta</taxon>
        <taxon>Pterygota</taxon>
        <taxon>Neoptera</taxon>
        <taxon>Endopterygota</taxon>
        <taxon>Lepidoptera</taxon>
        <taxon>Glossata</taxon>
        <taxon>Ditrysia</taxon>
        <taxon>Papilionoidea</taxon>
        <taxon>Papilionidae</taxon>
        <taxon>Papilioninae</taxon>
        <taxon>Iphiclides</taxon>
    </lineage>
</organism>
<dbReference type="InterPro" id="IPR006629">
    <property type="entry name" value="LITAF"/>
</dbReference>
<evidence type="ECO:0000256" key="3">
    <source>
        <dbReference type="ARBA" id="ARBA00004630"/>
    </source>
</evidence>
<dbReference type="PROSITE" id="PS51837">
    <property type="entry name" value="LITAF"/>
    <property type="match status" value="1"/>
</dbReference>
<evidence type="ECO:0000256" key="1">
    <source>
        <dbReference type="ARBA" id="ARBA00004414"/>
    </source>
</evidence>
<gene>
    <name evidence="11" type="ORF">IPOD504_LOCUS153</name>
</gene>
<evidence type="ECO:0000313" key="12">
    <source>
        <dbReference type="Proteomes" id="UP000837857"/>
    </source>
</evidence>
<accession>A0ABN8HJG9</accession>
<keyword evidence="5" id="KW-0479">Metal-binding</keyword>
<evidence type="ECO:0000313" key="11">
    <source>
        <dbReference type="EMBL" id="CAH2034484.1"/>
    </source>
</evidence>
<sequence length="173" mass="18496">MSSSASRSSSYSITRGRDHNALTRLHCANFEFRANISRLIMEKSGNPPPYGWGNTHTVQPPPAAPPSYSQAVGGVGPSSPYTPQYPPSSGPQIVTTVVPVGSHPTHMICPSCHAEIDTDTQTKPGLIAYISGAIIFLVGCFCGCCLIPCCIDSCMDVHHKCPNCGAYLGRFRR</sequence>
<feature type="region of interest" description="Disordered" evidence="8">
    <location>
        <begin position="48"/>
        <end position="74"/>
    </location>
</feature>
<keyword evidence="12" id="KW-1185">Reference proteome</keyword>
<feature type="domain" description="LITAF" evidence="10">
    <location>
        <begin position="89"/>
        <end position="173"/>
    </location>
</feature>
<keyword evidence="6" id="KW-0862">Zinc</keyword>
<evidence type="ECO:0000256" key="7">
    <source>
        <dbReference type="ARBA" id="ARBA00023136"/>
    </source>
</evidence>
<dbReference type="PANTHER" id="PTHR23292">
    <property type="entry name" value="LIPOPOLYSACCHARIDE-INDUCED TUMOR NECROSIS FACTOR-ALPHA FACTOR"/>
    <property type="match status" value="1"/>
</dbReference>
<feature type="transmembrane region" description="Helical" evidence="9">
    <location>
        <begin position="126"/>
        <end position="151"/>
    </location>
</feature>
<keyword evidence="7 9" id="KW-0472">Membrane</keyword>
<protein>
    <recommendedName>
        <fullName evidence="10">LITAF domain-containing protein</fullName>
    </recommendedName>
</protein>
<dbReference type="InterPro" id="IPR037519">
    <property type="entry name" value="LITAF_fam"/>
</dbReference>
<dbReference type="SMART" id="SM00714">
    <property type="entry name" value="LITAF"/>
    <property type="match status" value="1"/>
</dbReference>
<evidence type="ECO:0000256" key="2">
    <source>
        <dbReference type="ARBA" id="ARBA00004481"/>
    </source>
</evidence>
<reference evidence="11" key="1">
    <citation type="submission" date="2022-03" db="EMBL/GenBank/DDBJ databases">
        <authorList>
            <person name="Martin H S."/>
        </authorList>
    </citation>
    <scope>NUCLEOTIDE SEQUENCE</scope>
</reference>
<name>A0ABN8HJG9_9NEOP</name>
<evidence type="ECO:0000256" key="5">
    <source>
        <dbReference type="ARBA" id="ARBA00022723"/>
    </source>
</evidence>
<evidence type="ECO:0000256" key="6">
    <source>
        <dbReference type="ARBA" id="ARBA00022833"/>
    </source>
</evidence>
<dbReference type="EMBL" id="OW152813">
    <property type="protein sequence ID" value="CAH2034484.1"/>
    <property type="molecule type" value="Genomic_DNA"/>
</dbReference>
<evidence type="ECO:0000259" key="10">
    <source>
        <dbReference type="PROSITE" id="PS51837"/>
    </source>
</evidence>
<evidence type="ECO:0000256" key="4">
    <source>
        <dbReference type="ARBA" id="ARBA00005975"/>
    </source>
</evidence>
<comment type="subcellular location">
    <subcellularLocation>
        <location evidence="2">Endosome membrane</location>
        <topology evidence="2">Peripheral membrane protein</topology>
    </subcellularLocation>
    <subcellularLocation>
        <location evidence="1">Late endosome membrane</location>
    </subcellularLocation>
    <subcellularLocation>
        <location evidence="3">Lysosome membrane</location>
        <topology evidence="3">Peripheral membrane protein</topology>
        <orientation evidence="3">Cytoplasmic side</orientation>
    </subcellularLocation>
</comment>
<dbReference type="Proteomes" id="UP000837857">
    <property type="component" value="Chromosome 1"/>
</dbReference>
<evidence type="ECO:0000256" key="9">
    <source>
        <dbReference type="SAM" id="Phobius"/>
    </source>
</evidence>
<proteinExistence type="inferred from homology"/>
<keyword evidence="9" id="KW-0812">Transmembrane</keyword>
<evidence type="ECO:0000256" key="8">
    <source>
        <dbReference type="SAM" id="MobiDB-lite"/>
    </source>
</evidence>
<keyword evidence="9" id="KW-1133">Transmembrane helix</keyword>
<dbReference type="PANTHER" id="PTHR23292:SF6">
    <property type="entry name" value="FI16602P1-RELATED"/>
    <property type="match status" value="1"/>
</dbReference>